<proteinExistence type="predicted"/>
<evidence type="ECO:0000313" key="3">
    <source>
        <dbReference type="Proteomes" id="UP001519924"/>
    </source>
</evidence>
<feature type="region of interest" description="Disordered" evidence="1">
    <location>
        <begin position="1"/>
        <end position="67"/>
    </location>
</feature>
<dbReference type="Proteomes" id="UP001519924">
    <property type="component" value="Unassembled WGS sequence"/>
</dbReference>
<name>A0ABS7F3Q8_9PROT</name>
<dbReference type="NCBIfam" id="TIGR03347">
    <property type="entry name" value="VI_chp_1"/>
    <property type="match status" value="1"/>
</dbReference>
<sequence length="423" mass="43562">MSDETIIVRRVPPQGASAAPPEGDAAGPPPGGTAPAPGPEPARTGEAAPDAAAAAPPPAAPQADAGGAGAALLAAALEATAAAAAPPPPPPIPDEPGDPPPSPVLRPLAPQERLAREPTRFALDQAADIAARVAHGADGADPLALRFRSWPRLGLAAGEVVQARPESGELTVAAFGLIGPGGVLPRHVTATVAAELRKRSHALHAFLDLNARRLLGLYVKAGAKYRPTRNPEPAEKVLAAAIGMGTPGLAGRIAPPLPTLLFHAGNLAARTRSAERLRAMLEEETGGRVEIEEFAGGWVRLPETEQTRLGGGRTGRHAALGRGAAAGSQVWDPQARFIIRIGPLRRAEFEALLPGTPRHRVLVDLARLFVGLDTGFALNLVLAKEEIPPLALGGAEARLGQSSWLCGAAPRARDGTEPMFEAR</sequence>
<feature type="compositionally biased region" description="Low complexity" evidence="1">
    <location>
        <begin position="41"/>
        <end position="54"/>
    </location>
</feature>
<dbReference type="PANTHER" id="PTHR35564:SF4">
    <property type="entry name" value="CYTOPLASMIC PROTEIN"/>
    <property type="match status" value="1"/>
</dbReference>
<feature type="region of interest" description="Disordered" evidence="1">
    <location>
        <begin position="81"/>
        <end position="107"/>
    </location>
</feature>
<evidence type="ECO:0000256" key="1">
    <source>
        <dbReference type="SAM" id="MobiDB-lite"/>
    </source>
</evidence>
<dbReference type="PANTHER" id="PTHR35564">
    <property type="match status" value="1"/>
</dbReference>
<gene>
    <name evidence="2" type="primary">tssG</name>
    <name evidence="2" type="ORF">K1J50_12180</name>
</gene>
<dbReference type="EMBL" id="JAHZUY010000034">
    <property type="protein sequence ID" value="MBW8270243.1"/>
    <property type="molecule type" value="Genomic_DNA"/>
</dbReference>
<feature type="compositionally biased region" description="Pro residues" evidence="1">
    <location>
        <begin position="27"/>
        <end position="40"/>
    </location>
</feature>
<feature type="compositionally biased region" description="Low complexity" evidence="1">
    <location>
        <begin position="15"/>
        <end position="26"/>
    </location>
</feature>
<evidence type="ECO:0000313" key="2">
    <source>
        <dbReference type="EMBL" id="MBW8270243.1"/>
    </source>
</evidence>
<organism evidence="2 3">
    <name type="scientific">Caldovatus aquaticus</name>
    <dbReference type="NCBI Taxonomy" id="2865671"/>
    <lineage>
        <taxon>Bacteria</taxon>
        <taxon>Pseudomonadati</taxon>
        <taxon>Pseudomonadota</taxon>
        <taxon>Alphaproteobacteria</taxon>
        <taxon>Acetobacterales</taxon>
        <taxon>Roseomonadaceae</taxon>
        <taxon>Caldovatus</taxon>
    </lineage>
</organism>
<protein>
    <submittedName>
        <fullName evidence="2">Type VI secretion system baseplate subunit TssG</fullName>
    </submittedName>
</protein>
<accession>A0ABS7F3Q8</accession>
<dbReference type="RefSeq" id="WP_220117989.1">
    <property type="nucleotide sequence ID" value="NZ_JAHZUY010000034.1"/>
</dbReference>
<dbReference type="InterPro" id="IPR010732">
    <property type="entry name" value="T6SS_TssG-like"/>
</dbReference>
<feature type="compositionally biased region" description="Pro residues" evidence="1">
    <location>
        <begin position="85"/>
        <end position="104"/>
    </location>
</feature>
<reference evidence="2 3" key="1">
    <citation type="submission" date="2021-08" db="EMBL/GenBank/DDBJ databases">
        <title>Caldovatus sediminis gen. nov., sp. nov., a moderately thermophilic bacterium isolated from a hot spring.</title>
        <authorList>
            <person name="Hu C.-J."/>
            <person name="Li W.-J."/>
            <person name="Xian W.-D."/>
        </authorList>
    </citation>
    <scope>NUCLEOTIDE SEQUENCE [LARGE SCALE GENOMIC DNA]</scope>
    <source>
        <strain evidence="2 3">SYSU G05006</strain>
    </source>
</reference>
<comment type="caution">
    <text evidence="2">The sequence shown here is derived from an EMBL/GenBank/DDBJ whole genome shotgun (WGS) entry which is preliminary data.</text>
</comment>
<dbReference type="Pfam" id="PF06996">
    <property type="entry name" value="T6SS_TssG"/>
    <property type="match status" value="1"/>
</dbReference>
<keyword evidence="3" id="KW-1185">Reference proteome</keyword>